<keyword evidence="4" id="KW-0479">Metal-binding</keyword>
<keyword evidence="8" id="KW-0694">RNA-binding</keyword>
<dbReference type="PANTHER" id="PTHR11451:SF44">
    <property type="entry name" value="THREONINE--TRNA LIGASE, CHLOROPLASTIC_MITOCHONDRIAL 2"/>
    <property type="match status" value="1"/>
</dbReference>
<dbReference type="FunFam" id="3.10.20.30:FF:000005">
    <property type="entry name" value="Threonine--tRNA ligase"/>
    <property type="match status" value="1"/>
</dbReference>
<dbReference type="PROSITE" id="PS51880">
    <property type="entry name" value="TGS"/>
    <property type="match status" value="1"/>
</dbReference>
<proteinExistence type="predicted"/>
<evidence type="ECO:0000256" key="9">
    <source>
        <dbReference type="ARBA" id="ARBA00022917"/>
    </source>
</evidence>
<feature type="domain" description="TGS" evidence="11">
    <location>
        <begin position="1"/>
        <end position="61"/>
    </location>
</feature>
<evidence type="ECO:0000256" key="1">
    <source>
        <dbReference type="ARBA" id="ARBA00022490"/>
    </source>
</evidence>
<feature type="non-terminal residue" evidence="12">
    <location>
        <position position="139"/>
    </location>
</feature>
<dbReference type="InterPro" id="IPR012675">
    <property type="entry name" value="Beta-grasp_dom_sf"/>
</dbReference>
<dbReference type="GO" id="GO:0000049">
    <property type="term" value="F:tRNA binding"/>
    <property type="evidence" value="ECO:0007669"/>
    <property type="project" value="UniProtKB-KW"/>
</dbReference>
<accession>A0A0F9SZ66</accession>
<dbReference type="Gene3D" id="3.30.54.20">
    <property type="match status" value="1"/>
</dbReference>
<dbReference type="GO" id="GO:0006435">
    <property type="term" value="P:threonyl-tRNA aminoacylation"/>
    <property type="evidence" value="ECO:0007669"/>
    <property type="project" value="TreeGrafter"/>
</dbReference>
<name>A0A0F9SZ66_9ZZZZ</name>
<dbReference type="InterPro" id="IPR012676">
    <property type="entry name" value="TGS-like"/>
</dbReference>
<evidence type="ECO:0000256" key="5">
    <source>
        <dbReference type="ARBA" id="ARBA00022741"/>
    </source>
</evidence>
<keyword evidence="3" id="KW-0436">Ligase</keyword>
<keyword evidence="5" id="KW-0547">Nucleotide-binding</keyword>
<dbReference type="SUPFAM" id="SSF81271">
    <property type="entry name" value="TGS-like"/>
    <property type="match status" value="1"/>
</dbReference>
<dbReference type="PANTHER" id="PTHR11451">
    <property type="entry name" value="THREONINE-TRNA LIGASE"/>
    <property type="match status" value="1"/>
</dbReference>
<evidence type="ECO:0000256" key="8">
    <source>
        <dbReference type="ARBA" id="ARBA00022884"/>
    </source>
</evidence>
<dbReference type="InterPro" id="IPR004095">
    <property type="entry name" value="TGS"/>
</dbReference>
<dbReference type="CDD" id="cd01667">
    <property type="entry name" value="TGS_ThrRS"/>
    <property type="match status" value="1"/>
</dbReference>
<dbReference type="GO" id="GO:0046872">
    <property type="term" value="F:metal ion binding"/>
    <property type="evidence" value="ECO:0007669"/>
    <property type="project" value="UniProtKB-KW"/>
</dbReference>
<evidence type="ECO:0000256" key="6">
    <source>
        <dbReference type="ARBA" id="ARBA00022833"/>
    </source>
</evidence>
<organism evidence="12">
    <name type="scientific">marine sediment metagenome</name>
    <dbReference type="NCBI Taxonomy" id="412755"/>
    <lineage>
        <taxon>unclassified sequences</taxon>
        <taxon>metagenomes</taxon>
        <taxon>ecological metagenomes</taxon>
    </lineage>
</organism>
<keyword evidence="7" id="KW-0067">ATP-binding</keyword>
<dbReference type="GO" id="GO:0005524">
    <property type="term" value="F:ATP binding"/>
    <property type="evidence" value="ECO:0007669"/>
    <property type="project" value="UniProtKB-KW"/>
</dbReference>
<dbReference type="Pfam" id="PF02824">
    <property type="entry name" value="TGS"/>
    <property type="match status" value="1"/>
</dbReference>
<evidence type="ECO:0000259" key="11">
    <source>
        <dbReference type="PROSITE" id="PS51880"/>
    </source>
</evidence>
<dbReference type="FunFam" id="3.30.980.10:FF:000001">
    <property type="entry name" value="Threonine--tRNA ligase"/>
    <property type="match status" value="1"/>
</dbReference>
<gene>
    <name evidence="12" type="ORF">LCGC14_0716660</name>
</gene>
<keyword evidence="9" id="KW-0648">Protein biosynthesis</keyword>
<dbReference type="InterPro" id="IPR018163">
    <property type="entry name" value="Thr/Ala-tRNA-synth_IIc_edit"/>
</dbReference>
<protein>
    <recommendedName>
        <fullName evidence="11">TGS domain-containing protein</fullName>
    </recommendedName>
</protein>
<keyword evidence="1" id="KW-0963">Cytoplasm</keyword>
<evidence type="ECO:0000256" key="7">
    <source>
        <dbReference type="ARBA" id="ARBA00022840"/>
    </source>
</evidence>
<dbReference type="GO" id="GO:0004829">
    <property type="term" value="F:threonine-tRNA ligase activity"/>
    <property type="evidence" value="ECO:0007669"/>
    <property type="project" value="TreeGrafter"/>
</dbReference>
<dbReference type="AlphaFoldDB" id="A0A0F9SZ66"/>
<keyword evidence="10" id="KW-0030">Aminoacyl-tRNA synthetase</keyword>
<keyword evidence="2" id="KW-0820">tRNA-binding</keyword>
<dbReference type="SUPFAM" id="SSF55186">
    <property type="entry name" value="ThrRS/AlaRS common domain"/>
    <property type="match status" value="1"/>
</dbReference>
<evidence type="ECO:0000256" key="3">
    <source>
        <dbReference type="ARBA" id="ARBA00022598"/>
    </source>
</evidence>
<dbReference type="Gene3D" id="3.10.20.30">
    <property type="match status" value="1"/>
</dbReference>
<dbReference type="GO" id="GO:0005829">
    <property type="term" value="C:cytosol"/>
    <property type="evidence" value="ECO:0007669"/>
    <property type="project" value="TreeGrafter"/>
</dbReference>
<evidence type="ECO:0000256" key="2">
    <source>
        <dbReference type="ARBA" id="ARBA00022555"/>
    </source>
</evidence>
<evidence type="ECO:0000256" key="10">
    <source>
        <dbReference type="ARBA" id="ARBA00023146"/>
    </source>
</evidence>
<keyword evidence="6" id="KW-0862">Zinc</keyword>
<dbReference type="Gene3D" id="3.30.980.10">
    <property type="entry name" value="Threonyl-trna Synthetase, Chain A, domain 2"/>
    <property type="match status" value="1"/>
</dbReference>
<reference evidence="12" key="1">
    <citation type="journal article" date="2015" name="Nature">
        <title>Complex archaea that bridge the gap between prokaryotes and eukaryotes.</title>
        <authorList>
            <person name="Spang A."/>
            <person name="Saw J.H."/>
            <person name="Jorgensen S.L."/>
            <person name="Zaremba-Niedzwiedzka K."/>
            <person name="Martijn J."/>
            <person name="Lind A.E."/>
            <person name="van Eijk R."/>
            <person name="Schleper C."/>
            <person name="Guy L."/>
            <person name="Ettema T.J."/>
        </authorList>
    </citation>
    <scope>NUCLEOTIDE SEQUENCE</scope>
</reference>
<dbReference type="EMBL" id="LAZR01001604">
    <property type="protein sequence ID" value="KKN42111.1"/>
    <property type="molecule type" value="Genomic_DNA"/>
</dbReference>
<evidence type="ECO:0000313" key="12">
    <source>
        <dbReference type="EMBL" id="KKN42111.1"/>
    </source>
</evidence>
<sequence>MISVTLPDGSQRQFDHPVTIHDVANDIGAGLARAALAGKVNGILVDTSYLIENDADIAIITERDDEGLDVIRHSTSHLMAQAVKQLYPEAQVTIGPVIDDGFYYDFSYPQGFTPEDLEKIQKRMEDLVKQDIPVIREEV</sequence>
<evidence type="ECO:0000256" key="4">
    <source>
        <dbReference type="ARBA" id="ARBA00022723"/>
    </source>
</evidence>
<comment type="caution">
    <text evidence="12">The sequence shown here is derived from an EMBL/GenBank/DDBJ whole genome shotgun (WGS) entry which is preliminary data.</text>
</comment>